<keyword evidence="1" id="KW-1133">Transmembrane helix</keyword>
<dbReference type="Proteomes" id="UP001349343">
    <property type="component" value="Segment"/>
</dbReference>
<name>A0ABZ0Z3W7_9CAUD</name>
<evidence type="ECO:0000313" key="2">
    <source>
        <dbReference type="EMBL" id="WQJ52785.1"/>
    </source>
</evidence>
<dbReference type="EMBL" id="OR769222">
    <property type="protein sequence ID" value="WQJ52785.1"/>
    <property type="molecule type" value="Genomic_DNA"/>
</dbReference>
<keyword evidence="1" id="KW-0472">Membrane</keyword>
<keyword evidence="1" id="KW-0812">Transmembrane</keyword>
<protein>
    <submittedName>
        <fullName evidence="2">Uncharacterized protein</fullName>
    </submittedName>
</protein>
<accession>A0ABZ0Z3W7</accession>
<sequence>MKMSVIKSIFSNIWVQCGMLAVVIIAGTIINNSLRSKINYIDCSCPICSSHDILDFGWDETMNGHQGHCSDCGCDFYITEKNF</sequence>
<feature type="transmembrane region" description="Helical" evidence="1">
    <location>
        <begin position="12"/>
        <end position="30"/>
    </location>
</feature>
<proteinExistence type="predicted"/>
<evidence type="ECO:0000256" key="1">
    <source>
        <dbReference type="SAM" id="Phobius"/>
    </source>
</evidence>
<keyword evidence="3" id="KW-1185">Reference proteome</keyword>
<reference evidence="2 3" key="1">
    <citation type="submission" date="2023-11" db="EMBL/GenBank/DDBJ databases">
        <authorList>
            <person name="Cook R."/>
            <person name="Crisci M."/>
            <person name="Pye H."/>
            <person name="Adriaenssens E."/>
            <person name="Santini J."/>
        </authorList>
    </citation>
    <scope>NUCLEOTIDE SEQUENCE [LARGE SCALE GENOMIC DNA]</scope>
    <source>
        <strain evidence="2">Lak_Megaphage_RVC_JS4_GC31</strain>
    </source>
</reference>
<evidence type="ECO:0000313" key="3">
    <source>
        <dbReference type="Proteomes" id="UP001349343"/>
    </source>
</evidence>
<organism evidence="2 3">
    <name type="scientific">phage Lak_Megaphage_RVC_JS4_GC31</name>
    <dbReference type="NCBI Taxonomy" id="3109228"/>
    <lineage>
        <taxon>Viruses</taxon>
        <taxon>Duplodnaviria</taxon>
        <taxon>Heunggongvirae</taxon>
        <taxon>Uroviricota</taxon>
        <taxon>Caudoviricetes</taxon>
        <taxon>Caudoviricetes code 15 clade</taxon>
    </lineage>
</organism>